<organism evidence="3 4">
    <name type="scientific">Camellia sinensis var. sinensis</name>
    <name type="common">China tea</name>
    <dbReference type="NCBI Taxonomy" id="542762"/>
    <lineage>
        <taxon>Eukaryota</taxon>
        <taxon>Viridiplantae</taxon>
        <taxon>Streptophyta</taxon>
        <taxon>Embryophyta</taxon>
        <taxon>Tracheophyta</taxon>
        <taxon>Spermatophyta</taxon>
        <taxon>Magnoliopsida</taxon>
        <taxon>eudicotyledons</taxon>
        <taxon>Gunneridae</taxon>
        <taxon>Pentapetalae</taxon>
        <taxon>asterids</taxon>
        <taxon>Ericales</taxon>
        <taxon>Theaceae</taxon>
        <taxon>Camellia</taxon>
    </lineage>
</organism>
<dbReference type="PANTHER" id="PTHR34262">
    <property type="entry name" value="TRANSMEMBRANE PROTEIN 220"/>
    <property type="match status" value="1"/>
</dbReference>
<protein>
    <recommendedName>
        <fullName evidence="5">Transmembrane protein 220</fullName>
    </recommendedName>
</protein>
<keyword evidence="2" id="KW-0732">Signal</keyword>
<sequence length="171" mass="19500">MAKPRKLLFSFSSILMASLFALSASLQFNDPDWYFWIPLYASACAVNLVNGVSEYKIMRPIARFAQWFGFFLLIKVLIEDFVEGIDGFWSLDMRERVVREKFGSGLVIISMFLHFQALSSSSSSSSVKGKTTEKNEVKVPNYVQYGTAVLVAISYGLSFAFFIFQKREMKF</sequence>
<dbReference type="EMBL" id="SDRB02002540">
    <property type="protein sequence ID" value="THG19211.1"/>
    <property type="molecule type" value="Genomic_DNA"/>
</dbReference>
<dbReference type="Proteomes" id="UP000306102">
    <property type="component" value="Unassembled WGS sequence"/>
</dbReference>
<evidence type="ECO:0000313" key="4">
    <source>
        <dbReference type="Proteomes" id="UP000306102"/>
    </source>
</evidence>
<keyword evidence="4" id="KW-1185">Reference proteome</keyword>
<accession>A0A4S4EQZ7</accession>
<feature type="signal peptide" evidence="2">
    <location>
        <begin position="1"/>
        <end position="25"/>
    </location>
</feature>
<dbReference type="InterPro" id="IPR029377">
    <property type="entry name" value="TMEM220"/>
</dbReference>
<name>A0A4S4EQZ7_CAMSN</name>
<keyword evidence="1" id="KW-0812">Transmembrane</keyword>
<dbReference type="Pfam" id="PF15071">
    <property type="entry name" value="TMEM220"/>
    <property type="match status" value="1"/>
</dbReference>
<evidence type="ECO:0000256" key="1">
    <source>
        <dbReference type="SAM" id="Phobius"/>
    </source>
</evidence>
<feature type="transmembrane region" description="Helical" evidence="1">
    <location>
        <begin position="33"/>
        <end position="53"/>
    </location>
</feature>
<evidence type="ECO:0000256" key="2">
    <source>
        <dbReference type="SAM" id="SignalP"/>
    </source>
</evidence>
<feature type="transmembrane region" description="Helical" evidence="1">
    <location>
        <begin position="102"/>
        <end position="122"/>
    </location>
</feature>
<feature type="transmembrane region" description="Helical" evidence="1">
    <location>
        <begin position="142"/>
        <end position="164"/>
    </location>
</feature>
<reference evidence="3 4" key="1">
    <citation type="journal article" date="2018" name="Proc. Natl. Acad. Sci. U.S.A.">
        <title>Draft genome sequence of Camellia sinensis var. sinensis provides insights into the evolution of the tea genome and tea quality.</title>
        <authorList>
            <person name="Wei C."/>
            <person name="Yang H."/>
            <person name="Wang S."/>
            <person name="Zhao J."/>
            <person name="Liu C."/>
            <person name="Gao L."/>
            <person name="Xia E."/>
            <person name="Lu Y."/>
            <person name="Tai Y."/>
            <person name="She G."/>
            <person name="Sun J."/>
            <person name="Cao H."/>
            <person name="Tong W."/>
            <person name="Gao Q."/>
            <person name="Li Y."/>
            <person name="Deng W."/>
            <person name="Jiang X."/>
            <person name="Wang W."/>
            <person name="Chen Q."/>
            <person name="Zhang S."/>
            <person name="Li H."/>
            <person name="Wu J."/>
            <person name="Wang P."/>
            <person name="Li P."/>
            <person name="Shi C."/>
            <person name="Zheng F."/>
            <person name="Jian J."/>
            <person name="Huang B."/>
            <person name="Shan D."/>
            <person name="Shi M."/>
            <person name="Fang C."/>
            <person name="Yue Y."/>
            <person name="Li F."/>
            <person name="Li D."/>
            <person name="Wei S."/>
            <person name="Han B."/>
            <person name="Jiang C."/>
            <person name="Yin Y."/>
            <person name="Xia T."/>
            <person name="Zhang Z."/>
            <person name="Bennetzen J.L."/>
            <person name="Zhao S."/>
            <person name="Wan X."/>
        </authorList>
    </citation>
    <scope>NUCLEOTIDE SEQUENCE [LARGE SCALE GENOMIC DNA]</scope>
    <source>
        <strain evidence="4">cv. Shuchazao</strain>
        <tissue evidence="3">Leaf</tissue>
    </source>
</reference>
<evidence type="ECO:0008006" key="5">
    <source>
        <dbReference type="Google" id="ProtNLM"/>
    </source>
</evidence>
<comment type="caution">
    <text evidence="3">The sequence shown here is derived from an EMBL/GenBank/DDBJ whole genome shotgun (WGS) entry which is preliminary data.</text>
</comment>
<dbReference type="AlphaFoldDB" id="A0A4S4EQZ7"/>
<feature type="chain" id="PRO_5020984417" description="Transmembrane protein 220" evidence="2">
    <location>
        <begin position="26"/>
        <end position="171"/>
    </location>
</feature>
<evidence type="ECO:0000313" key="3">
    <source>
        <dbReference type="EMBL" id="THG19211.1"/>
    </source>
</evidence>
<gene>
    <name evidence="3" type="ORF">TEA_019751</name>
</gene>
<dbReference type="PANTHER" id="PTHR34262:SF1">
    <property type="entry name" value="TRANSMEMBRANE PROTEIN 220"/>
    <property type="match status" value="1"/>
</dbReference>
<keyword evidence="1" id="KW-0472">Membrane</keyword>
<keyword evidence="1" id="KW-1133">Transmembrane helix</keyword>
<proteinExistence type="predicted"/>